<protein>
    <submittedName>
        <fullName evidence="1">LAME_0H18360g1_1</fullName>
    </submittedName>
</protein>
<evidence type="ECO:0000313" key="1">
    <source>
        <dbReference type="EMBL" id="SCV04430.1"/>
    </source>
</evidence>
<sequence>MYLLKRRLRHLNAISILRVSLTNTGGGDQDMVHTVSSLFLAIEDLKGRCLYVSEAQNGSHGSVQFEEMPSLPYTMTKIRLKVLGQVPQGLLEISSDSPVWTVLVSYTLDLSRLCPIASNDGNVCPKNDNVNVPVFHFPDGLFGAPGVFENAPKNSIELIPHRKSFTFNGALKLNKILEYWTQIHVELEDLSREIDTIVDENPKPLRKQVLLHASEELELAIELRREKIKSLKRTNNSDSCYHCNPSTEQRINEDYGATLSEYTNALHRMQHLEERKIGQLLTAMKKTGLCDRNGFVVPNTKDQSAYEIQLQRVSTSTAMDNTERISKNSLLGYYLLFVYILAERVFRLPLPHQLSFYGSTSVIDNTLPLYLADSPTQKHVSDFKTALERFNLNIMQVNQFLERHR</sequence>
<name>A0A1G4KIQ6_9SACH</name>
<gene>
    <name evidence="1" type="ORF">LAME_0H18360G</name>
</gene>
<dbReference type="OrthoDB" id="4069826at2759"/>
<keyword evidence="2" id="KW-1185">Reference proteome</keyword>
<proteinExistence type="predicted"/>
<dbReference type="EMBL" id="LT598480">
    <property type="protein sequence ID" value="SCV04430.1"/>
    <property type="molecule type" value="Genomic_DNA"/>
</dbReference>
<evidence type="ECO:0000313" key="2">
    <source>
        <dbReference type="Proteomes" id="UP000191144"/>
    </source>
</evidence>
<dbReference type="InterPro" id="IPR040939">
    <property type="entry name" value="Vps38"/>
</dbReference>
<organism evidence="1 2">
    <name type="scientific">Lachancea meyersii CBS 8951</name>
    <dbReference type="NCBI Taxonomy" id="1266667"/>
    <lineage>
        <taxon>Eukaryota</taxon>
        <taxon>Fungi</taxon>
        <taxon>Dikarya</taxon>
        <taxon>Ascomycota</taxon>
        <taxon>Saccharomycotina</taxon>
        <taxon>Saccharomycetes</taxon>
        <taxon>Saccharomycetales</taxon>
        <taxon>Saccharomycetaceae</taxon>
        <taxon>Lachancea</taxon>
    </lineage>
</organism>
<dbReference type="Pfam" id="PF17649">
    <property type="entry name" value="VPS38"/>
    <property type="match status" value="1"/>
</dbReference>
<reference evidence="2" key="1">
    <citation type="submission" date="2016-03" db="EMBL/GenBank/DDBJ databases">
        <authorList>
            <person name="Devillers Hugo."/>
        </authorList>
    </citation>
    <scope>NUCLEOTIDE SEQUENCE [LARGE SCALE GENOMIC DNA]</scope>
</reference>
<dbReference type="AlphaFoldDB" id="A0A1G4KIQ6"/>
<dbReference type="GO" id="GO:0034272">
    <property type="term" value="C:phosphatidylinositol 3-kinase complex, class III, type II"/>
    <property type="evidence" value="ECO:0007669"/>
    <property type="project" value="InterPro"/>
</dbReference>
<accession>A0A1G4KIQ6</accession>
<dbReference type="Proteomes" id="UP000191144">
    <property type="component" value="Chromosome H"/>
</dbReference>